<dbReference type="EMBL" id="LT608273">
    <property type="protein sequence ID" value="SCO60049.1"/>
    <property type="molecule type" value="Genomic_DNA"/>
</dbReference>
<gene>
    <name evidence="3" type="ORF">PBK173_000183700</name>
    <name evidence="5" type="ORF">PBNK65E_000175200</name>
    <name evidence="4" type="ORF">PBNK65NY_000174500</name>
    <name evidence="7" type="ORF">PBSP11A_000174200</name>
    <name evidence="6" type="ORF">PBSP11RLL_000174300</name>
</gene>
<comment type="subunit">
    <text evidence="1">Component of the RNA polymerase III (Pol III) complex consisting of 17 subunits.</text>
</comment>
<dbReference type="OrthoDB" id="272392at2759"/>
<sequence>MISHELDYLKYIIYDTFGQRCSEIIELILLYGNKLSMNEIINLSNYDFSIIRNIILCLLIHNILDFRIIYNKTIECTHNSTTSDYGKINYINIEDEKKKEYNKNTDNVLFKNDHETEEKKLTTNVTIDAETEIHFLSDLENYKYIKGCKCSSCICKIKRVEYYVIVRNIYILIRYSSILYYIHPTYIKNIDAHESEYVNNNSLPLNTITTSTIGNTITSTSGVSINSNPIKNIPTSYNMSKCGNYNFFTTNIIYDTQSIYDNNDVKKVGSNYNITYCSDKYRNNLYIEDEEMKKNDLINFIEKVILIRIIKNGRVTLDDCLKNINLDEYVEVCKKDISNISKNKLRLIFIQLLKKNIIKKCKQFNEHICDNQNNSDENNIAFNTSLNYIDTYFEDTYKQIPYTSHKYINTNLLYKNNPKNNINNIDTPFINQNNNNYRLSNKFNEYNNNYDQNKNIEKKRNHYTASHEKIENDLLNLSDFHNNHLNMIDSINDYKKTQIQNSPKKKSKTNRNISSNNTTIPYNKTEWENNFFDENFKNPDKNNYPINMDEIDENTNLIANNKTTEHLYEQPYSMKKEMSQNNIIDNLDNPYTYFQINSEVLTYLYLKQECFNFISYYYNMNDISKWILFFLLNNVQIHYSEDENKYNDTVSYSTYEHIEKYVHSKLKSKKINIDKNIILQNLNILIKYPDQLISVRYNDIITYAADFKNIKLIFQKKITTNMIENMNGLEALRIWNFLIYTPDQKYNDEIISENVLIPLNDIRKKLYNLLYTGYIKCHECNNNNNTKTYIKHSLSFSTNIDYTNNQVNENLFIVAKNIFVRKNFENNEINTLHNKSNICLSEYEQIIDTDFTINKNNNILQQTVKSNSENPININSNLYEPFTTSSPPPTNHPNNNSINRNINKKKKIITLTDREYAVDYLEISLINIDKLIFIFNS</sequence>
<reference evidence="3 8" key="1">
    <citation type="submission" date="2016-02" db="EMBL/GenBank/DDBJ databases">
        <authorList>
            <consortium name="Pathogen Informatics"/>
        </authorList>
    </citation>
    <scope>NUCLEOTIDE SEQUENCE [LARGE SCALE GENOMIC DNA]</scope>
    <source>
        <strain evidence="3 8">K173</strain>
        <strain evidence="4 12">NK65 ny</strain>
        <strain evidence="5 11">NK65e</strain>
        <strain evidence="7 9">SP11 Antwerpcl1</strain>
        <strain evidence="6 10">SP11 RLL</strain>
    </source>
</reference>
<evidence type="ECO:0000313" key="9">
    <source>
        <dbReference type="Proteomes" id="UP000219860"/>
    </source>
</evidence>
<dbReference type="EMBL" id="LT608257">
    <property type="protein sequence ID" value="SCO61514.1"/>
    <property type="molecule type" value="Genomic_DNA"/>
</dbReference>
<keyword evidence="1" id="KW-0804">Transcription</keyword>
<evidence type="ECO:0000313" key="8">
    <source>
        <dbReference type="Proteomes" id="UP000069549"/>
    </source>
</evidence>
<comment type="subcellular location">
    <subcellularLocation>
        <location evidence="1">Nucleus</location>
    </subcellularLocation>
</comment>
<dbReference type="GO" id="GO:0003697">
    <property type="term" value="F:single-stranded DNA binding"/>
    <property type="evidence" value="ECO:0007669"/>
    <property type="project" value="UniProtKB-UniRule"/>
</dbReference>
<keyword evidence="1" id="KW-0240">DNA-directed RNA polymerase</keyword>
<evidence type="ECO:0000313" key="6">
    <source>
        <dbReference type="EMBL" id="SCO60049.1"/>
    </source>
</evidence>
<dbReference type="PANTHER" id="PTHR12949:SF0">
    <property type="entry name" value="DNA-DIRECTED RNA POLYMERASE III SUBUNIT RPC3"/>
    <property type="match status" value="1"/>
</dbReference>
<evidence type="ECO:0000256" key="2">
    <source>
        <dbReference type="SAM" id="MobiDB-lite"/>
    </source>
</evidence>
<feature type="compositionally biased region" description="Low complexity" evidence="2">
    <location>
        <begin position="510"/>
        <end position="520"/>
    </location>
</feature>
<dbReference type="PANTHER" id="PTHR12949">
    <property type="entry name" value="RNA POLYMERASE III DNA DIRECTED -RELATED"/>
    <property type="match status" value="1"/>
</dbReference>
<dbReference type="VEuPathDB" id="PlasmoDB:PBANKA_0903200"/>
<dbReference type="Proteomes" id="UP000516480">
    <property type="component" value="Chromosome 9"/>
</dbReference>
<dbReference type="Proteomes" id="UP000219860">
    <property type="component" value="Chromosome 9"/>
</dbReference>
<evidence type="ECO:0000313" key="4">
    <source>
        <dbReference type="EMBL" id="SCM21729.1"/>
    </source>
</evidence>
<accession>A0A0Y9WGL6</accession>
<comment type="similarity">
    <text evidence="1">Belongs to the eukaryotic RPC3/POLR3C RNA polymerase subunit family.</text>
</comment>
<protein>
    <recommendedName>
        <fullName evidence="1">DNA-directed RNA polymerase III subunit RPC3</fullName>
        <shortName evidence="1">RNA polymerase III subunit C3</shortName>
    </recommendedName>
</protein>
<dbReference type="AlphaFoldDB" id="A0A0Y9WGL6"/>
<dbReference type="EMBL" id="LT160029">
    <property type="protein sequence ID" value="CXI39618.1"/>
    <property type="molecule type" value="Genomic_DNA"/>
</dbReference>
<proteinExistence type="inferred from homology"/>
<organism evidence="3 8">
    <name type="scientific">Plasmodium berghei</name>
    <dbReference type="NCBI Taxonomy" id="5821"/>
    <lineage>
        <taxon>Eukaryota</taxon>
        <taxon>Sar</taxon>
        <taxon>Alveolata</taxon>
        <taxon>Apicomplexa</taxon>
        <taxon>Aconoidasida</taxon>
        <taxon>Haemosporida</taxon>
        <taxon>Plasmodiidae</taxon>
        <taxon>Plasmodium</taxon>
        <taxon>Plasmodium (Vinckeia)</taxon>
    </lineage>
</organism>
<dbReference type="GO" id="GO:0005666">
    <property type="term" value="C:RNA polymerase III complex"/>
    <property type="evidence" value="ECO:0007669"/>
    <property type="project" value="UniProtKB-UniRule"/>
</dbReference>
<evidence type="ECO:0000256" key="1">
    <source>
        <dbReference type="RuleBase" id="RU367076"/>
    </source>
</evidence>
<dbReference type="Proteomes" id="UP000220214">
    <property type="component" value="Chromosome 9"/>
</dbReference>
<dbReference type="InterPro" id="IPR036388">
    <property type="entry name" value="WH-like_DNA-bd_sf"/>
</dbReference>
<dbReference type="InterPro" id="IPR039748">
    <property type="entry name" value="RPC3"/>
</dbReference>
<dbReference type="Proteomes" id="UP000219974">
    <property type="component" value="Chromosome 9"/>
</dbReference>
<keyword evidence="1" id="KW-0539">Nucleus</keyword>
<dbReference type="Gene3D" id="1.10.10.10">
    <property type="entry name" value="Winged helix-like DNA-binding domain superfamily/Winged helix DNA-binding domain"/>
    <property type="match status" value="2"/>
</dbReference>
<evidence type="ECO:0000313" key="11">
    <source>
        <dbReference type="Proteomes" id="UP000220214"/>
    </source>
</evidence>
<comment type="function">
    <text evidence="1">DNA-dependent RNA polymerase catalyzes the transcription of DNA into RNA using the four ribonucleoside triphosphates as substrates. Specific core component of RNA polymerase III which synthesizes small RNAs, such as 5S rRNA and tRNAs.</text>
</comment>
<dbReference type="EMBL" id="LT614635">
    <property type="protein sequence ID" value="SCN24988.1"/>
    <property type="molecule type" value="Genomic_DNA"/>
</dbReference>
<evidence type="ECO:0000313" key="12">
    <source>
        <dbReference type="Proteomes" id="UP000516480"/>
    </source>
</evidence>
<evidence type="ECO:0000313" key="7">
    <source>
        <dbReference type="EMBL" id="SCO61514.1"/>
    </source>
</evidence>
<name>A0A0Y9WGL6_PLABE</name>
<dbReference type="EMBL" id="LT608145">
    <property type="protein sequence ID" value="SCM21729.1"/>
    <property type="molecule type" value="Genomic_DNA"/>
</dbReference>
<feature type="region of interest" description="Disordered" evidence="2">
    <location>
        <begin position="498"/>
        <end position="520"/>
    </location>
</feature>
<evidence type="ECO:0000313" key="10">
    <source>
        <dbReference type="Proteomes" id="UP000219974"/>
    </source>
</evidence>
<evidence type="ECO:0000313" key="3">
    <source>
        <dbReference type="EMBL" id="CXI39618.1"/>
    </source>
</evidence>
<dbReference type="OMA" id="YKYMKGC"/>
<dbReference type="Proteomes" id="UP000069549">
    <property type="component" value="Chromosome 9"/>
</dbReference>
<evidence type="ECO:0000313" key="5">
    <source>
        <dbReference type="EMBL" id="SCN24988.1"/>
    </source>
</evidence>